<keyword evidence="2" id="KW-1185">Reference proteome</keyword>
<name>A0ABY4PXP8_9ACTN</name>
<dbReference type="Proteomes" id="UP000829992">
    <property type="component" value="Chromosome"/>
</dbReference>
<reference evidence="1 2" key="1">
    <citation type="submission" date="2022-05" db="EMBL/GenBank/DDBJ databases">
        <authorList>
            <person name="Zhou X."/>
            <person name="Li K."/>
            <person name="Man Y."/>
        </authorList>
    </citation>
    <scope>NUCLEOTIDE SEQUENCE [LARGE SCALE GENOMIC DNA]</scope>
    <source>
        <strain evidence="1 2">MS405</strain>
    </source>
</reference>
<dbReference type="RefSeq" id="WP_249589118.1">
    <property type="nucleotide sequence ID" value="NZ_BAAAQL010000046.1"/>
</dbReference>
<sequence length="251" mass="26254">MSKRAVRISLTVVVILGGLFVGADRLAVGFAEDEAAEKLRTSEGLSETPDVSIKGFPFLTQVAGGTLDDVEIGIQDYDATSGSDKIRIADLNARMQGVEFSGDYSSATADKATGTARISYDELLKEAQGEPPVELPLGATGKVVGLSDGGDGKIKVEVEVSKGGTKLPKPVHVLSSVRVEDDTIKVNADEIPKKFEVMGVSIPLPEGLVRDVTDFEEKVSGLPGGIKIDEVTPAEDGVDISVKGTNVKLAG</sequence>
<evidence type="ECO:0000313" key="1">
    <source>
        <dbReference type="EMBL" id="UQT57729.1"/>
    </source>
</evidence>
<protein>
    <submittedName>
        <fullName evidence="1">DUF2993 domain-containing protein</fullName>
    </submittedName>
</protein>
<accession>A0ABY4PXP8</accession>
<gene>
    <name evidence="1" type="ORF">M4V62_22985</name>
</gene>
<dbReference type="Pfam" id="PF11209">
    <property type="entry name" value="LmeA"/>
    <property type="match status" value="1"/>
</dbReference>
<evidence type="ECO:0000313" key="2">
    <source>
        <dbReference type="Proteomes" id="UP000829992"/>
    </source>
</evidence>
<dbReference type="InterPro" id="IPR021373">
    <property type="entry name" value="DUF2993"/>
</dbReference>
<dbReference type="EMBL" id="CP097289">
    <property type="protein sequence ID" value="UQT57729.1"/>
    <property type="molecule type" value="Genomic_DNA"/>
</dbReference>
<proteinExistence type="predicted"/>
<organism evidence="1 2">
    <name type="scientific">Streptomyces durmitorensis</name>
    <dbReference type="NCBI Taxonomy" id="319947"/>
    <lineage>
        <taxon>Bacteria</taxon>
        <taxon>Bacillati</taxon>
        <taxon>Actinomycetota</taxon>
        <taxon>Actinomycetes</taxon>
        <taxon>Kitasatosporales</taxon>
        <taxon>Streptomycetaceae</taxon>
        <taxon>Streptomyces</taxon>
    </lineage>
</organism>